<dbReference type="Proteomes" id="UP000637720">
    <property type="component" value="Unassembled WGS sequence"/>
</dbReference>
<reference evidence="1" key="2">
    <citation type="submission" date="2020-09" db="EMBL/GenBank/DDBJ databases">
        <authorList>
            <person name="Sun Q."/>
            <person name="Ohkuma M."/>
        </authorList>
    </citation>
    <scope>NUCLEOTIDE SEQUENCE</scope>
    <source>
        <strain evidence="1">JCM 14719</strain>
    </source>
</reference>
<keyword evidence="2" id="KW-1185">Reference proteome</keyword>
<comment type="caution">
    <text evidence="1">The sequence shown here is derived from an EMBL/GenBank/DDBJ whole genome shotgun (WGS) entry which is preliminary data.</text>
</comment>
<organism evidence="1 2">
    <name type="scientific">Calditerricola satsumensis</name>
    <dbReference type="NCBI Taxonomy" id="373054"/>
    <lineage>
        <taxon>Bacteria</taxon>
        <taxon>Bacillati</taxon>
        <taxon>Bacillota</taxon>
        <taxon>Bacilli</taxon>
        <taxon>Bacillales</taxon>
        <taxon>Bacillaceae</taxon>
        <taxon>Calditerricola</taxon>
    </lineage>
</organism>
<dbReference type="EMBL" id="BMOF01000005">
    <property type="protein sequence ID" value="GGJ93972.1"/>
    <property type="molecule type" value="Genomic_DNA"/>
</dbReference>
<reference evidence="1" key="1">
    <citation type="journal article" date="2014" name="Int. J. Syst. Evol. Microbiol.">
        <title>Complete genome sequence of Corynebacterium casei LMG S-19264T (=DSM 44701T), isolated from a smear-ripened cheese.</title>
        <authorList>
            <consortium name="US DOE Joint Genome Institute (JGI-PGF)"/>
            <person name="Walter F."/>
            <person name="Albersmeier A."/>
            <person name="Kalinowski J."/>
            <person name="Ruckert C."/>
        </authorList>
    </citation>
    <scope>NUCLEOTIDE SEQUENCE</scope>
    <source>
        <strain evidence="1">JCM 14719</strain>
    </source>
</reference>
<sequence>MVGLRAFAGRMSRRARPSPAMRRGLSRVAIAFWVLAVLLIPAGCLYPEERRVGQEPSVEYLREVQAAVDRYREAEGGLLPIQTRPADVPRYEKYPLDFRQLVPRYLARIPPNAFEQGGRYQYVLIDVETTPQVRLLDLAVAAAVNDVQTAVNRYWMKRGALPIRDVKPNGFYGIDYAALNLQPVQVKSPYTGQYLPLLMDPLGRVGVDYALDLAQLLPKHADPSRLPKDLRDFLARNHLFVPVRAFPYRLERGEPVPLPNGFSFSPVINPAATHIFVLSN</sequence>
<name>A0A8J3BCB3_9BACI</name>
<proteinExistence type="predicted"/>
<accession>A0A8J3BCB3</accession>
<dbReference type="AlphaFoldDB" id="A0A8J3BCB3"/>
<gene>
    <name evidence="1" type="ORF">GCM10007043_04660</name>
</gene>
<protein>
    <submittedName>
        <fullName evidence="1">Uncharacterized protein</fullName>
    </submittedName>
</protein>
<evidence type="ECO:0000313" key="2">
    <source>
        <dbReference type="Proteomes" id="UP000637720"/>
    </source>
</evidence>
<evidence type="ECO:0000313" key="1">
    <source>
        <dbReference type="EMBL" id="GGJ93972.1"/>
    </source>
</evidence>